<comment type="caution">
    <text evidence="2">The sequence shown here is derived from an EMBL/GenBank/DDBJ whole genome shotgun (WGS) entry which is preliminary data.</text>
</comment>
<dbReference type="EMBL" id="JYDP01000002">
    <property type="protein sequence ID" value="KRZ18724.1"/>
    <property type="molecule type" value="Genomic_DNA"/>
</dbReference>
<reference evidence="2 3" key="1">
    <citation type="submission" date="2015-01" db="EMBL/GenBank/DDBJ databases">
        <title>Evolution of Trichinella species and genotypes.</title>
        <authorList>
            <person name="Korhonen P.K."/>
            <person name="Edoardo P."/>
            <person name="Giuseppe L.R."/>
            <person name="Gasser R.B."/>
        </authorList>
    </citation>
    <scope>NUCLEOTIDE SEQUENCE [LARGE SCALE GENOMIC DNA]</scope>
    <source>
        <strain evidence="2">ISS1029</strain>
    </source>
</reference>
<dbReference type="AlphaFoldDB" id="A0A0V1I8F9"/>
<dbReference type="OrthoDB" id="5918107at2759"/>
<organism evidence="2 3">
    <name type="scientific">Trichinella zimbabwensis</name>
    <dbReference type="NCBI Taxonomy" id="268475"/>
    <lineage>
        <taxon>Eukaryota</taxon>
        <taxon>Metazoa</taxon>
        <taxon>Ecdysozoa</taxon>
        <taxon>Nematoda</taxon>
        <taxon>Enoplea</taxon>
        <taxon>Dorylaimia</taxon>
        <taxon>Trichinellida</taxon>
        <taxon>Trichinellidae</taxon>
        <taxon>Trichinella</taxon>
    </lineage>
</organism>
<evidence type="ECO:0000313" key="2">
    <source>
        <dbReference type="EMBL" id="KRZ18724.1"/>
    </source>
</evidence>
<keyword evidence="3" id="KW-1185">Reference proteome</keyword>
<dbReference type="Proteomes" id="UP000055024">
    <property type="component" value="Unassembled WGS sequence"/>
</dbReference>
<name>A0A0V1I8F9_9BILA</name>
<evidence type="ECO:0000256" key="1">
    <source>
        <dbReference type="SAM" id="MobiDB-lite"/>
    </source>
</evidence>
<accession>A0A0V1I8F9</accession>
<protein>
    <submittedName>
        <fullName evidence="2">Uncharacterized protein</fullName>
    </submittedName>
</protein>
<feature type="region of interest" description="Disordered" evidence="1">
    <location>
        <begin position="1"/>
        <end position="29"/>
    </location>
</feature>
<feature type="compositionally biased region" description="Polar residues" evidence="1">
    <location>
        <begin position="1"/>
        <end position="10"/>
    </location>
</feature>
<proteinExistence type="predicted"/>
<feature type="compositionally biased region" description="Basic and acidic residues" evidence="1">
    <location>
        <begin position="13"/>
        <end position="26"/>
    </location>
</feature>
<sequence>MSQLTETQTLLHDIPESRKSSVDSRRPSRRISRAYEIRPSYRSEKPLYDWLCEHLDKQTVNLNSKGGVSLLPNTITVNALLLANALQ</sequence>
<gene>
    <name evidence="2" type="ORF">T11_5739</name>
</gene>
<evidence type="ECO:0000313" key="3">
    <source>
        <dbReference type="Proteomes" id="UP000055024"/>
    </source>
</evidence>